<comment type="caution">
    <text evidence="3">The sequence shown here is derived from an EMBL/GenBank/DDBJ whole genome shotgun (WGS) entry which is preliminary data.</text>
</comment>
<dbReference type="PANTHER" id="PTHR10357">
    <property type="entry name" value="ALPHA-AMYLASE FAMILY MEMBER"/>
    <property type="match status" value="1"/>
</dbReference>
<feature type="domain" description="Glycosyl hydrolase family 13 catalytic" evidence="2">
    <location>
        <begin position="37"/>
        <end position="466"/>
    </location>
</feature>
<keyword evidence="4" id="KW-1185">Reference proteome</keyword>
<dbReference type="RefSeq" id="WP_103788987.1">
    <property type="nucleotide sequence ID" value="NZ_PQVF01000006.1"/>
</dbReference>
<evidence type="ECO:0000313" key="4">
    <source>
        <dbReference type="Proteomes" id="UP000236893"/>
    </source>
</evidence>
<dbReference type="SMART" id="SM00642">
    <property type="entry name" value="Aamy"/>
    <property type="match status" value="1"/>
</dbReference>
<dbReference type="OrthoDB" id="9806009at2"/>
<dbReference type="InterPro" id="IPR017853">
    <property type="entry name" value="GH"/>
</dbReference>
<dbReference type="InterPro" id="IPR045857">
    <property type="entry name" value="O16G_dom_2"/>
</dbReference>
<proteinExistence type="inferred from homology"/>
<name>A0A2S5A2D5_9SPHI</name>
<dbReference type="Gene3D" id="3.20.20.80">
    <property type="entry name" value="Glycosidases"/>
    <property type="match status" value="1"/>
</dbReference>
<comment type="similarity">
    <text evidence="1">Belongs to the glycosyl hydrolase 13 family.</text>
</comment>
<dbReference type="GO" id="GO:0004556">
    <property type="term" value="F:alpha-amylase activity"/>
    <property type="evidence" value="ECO:0007669"/>
    <property type="project" value="TreeGrafter"/>
</dbReference>
<dbReference type="PANTHER" id="PTHR10357:SF179">
    <property type="entry name" value="NEUTRAL AND BASIC AMINO ACID TRANSPORT PROTEIN RBAT"/>
    <property type="match status" value="1"/>
</dbReference>
<protein>
    <submittedName>
        <fullName evidence="3">Alpha-amylase</fullName>
    </submittedName>
</protein>
<dbReference type="AlphaFoldDB" id="A0A2S5A2D5"/>
<gene>
    <name evidence="3" type="ORF">C3K47_09970</name>
</gene>
<evidence type="ECO:0000313" key="3">
    <source>
        <dbReference type="EMBL" id="POY36684.1"/>
    </source>
</evidence>
<reference evidence="3 4" key="1">
    <citation type="submission" date="2018-01" db="EMBL/GenBank/DDBJ databases">
        <authorList>
            <person name="Gaut B.S."/>
            <person name="Morton B.R."/>
            <person name="Clegg M.T."/>
            <person name="Duvall M.R."/>
        </authorList>
    </citation>
    <scope>NUCLEOTIDE SEQUENCE [LARGE SCALE GENOMIC DNA]</scope>
    <source>
        <strain evidence="3 4">HR-AV</strain>
    </source>
</reference>
<dbReference type="GO" id="GO:0009313">
    <property type="term" value="P:oligosaccharide catabolic process"/>
    <property type="evidence" value="ECO:0007669"/>
    <property type="project" value="TreeGrafter"/>
</dbReference>
<dbReference type="EMBL" id="PQVF01000006">
    <property type="protein sequence ID" value="POY36684.1"/>
    <property type="molecule type" value="Genomic_DNA"/>
</dbReference>
<dbReference type="SUPFAM" id="SSF51011">
    <property type="entry name" value="Glycosyl hydrolase domain"/>
    <property type="match status" value="1"/>
</dbReference>
<dbReference type="Pfam" id="PF00128">
    <property type="entry name" value="Alpha-amylase"/>
    <property type="match status" value="1"/>
</dbReference>
<dbReference type="SUPFAM" id="SSF51445">
    <property type="entry name" value="(Trans)glycosidases"/>
    <property type="match status" value="1"/>
</dbReference>
<dbReference type="Proteomes" id="UP000236893">
    <property type="component" value="Unassembled WGS sequence"/>
</dbReference>
<evidence type="ECO:0000259" key="2">
    <source>
        <dbReference type="SMART" id="SM00642"/>
    </source>
</evidence>
<dbReference type="Gene3D" id="3.90.400.10">
    <property type="entry name" value="Oligo-1,6-glucosidase, Domain 2"/>
    <property type="match status" value="1"/>
</dbReference>
<dbReference type="InterPro" id="IPR006047">
    <property type="entry name" value="GH13_cat_dom"/>
</dbReference>
<sequence length="555" mass="62964">MSKFVKVALLIVFSLYFIDANAQWKKPKWLSNAVFYQLYPQSFKDSDGDGIGDLKGIEQELDYLQNLGITAIWMNPIFESPFRDAGYDVSDFYKIAPRYGTEEDLKQLLTAAHKRGIKICLDLVAGHTSDQHAWFQASTRADSNEFTHRYIWTPSKAIVPGSFFIKNNYPRNGNYLKNFFDYQPALNYGYANPDITQPWQEPVDAPGPKATRDELKKIITFWMDKGVDGFRVDMAFSLIKDDNNLTETKKLWTETRSWFEQKHPEGVLIAEWSNPSNSINAGFHIDFMMHFGVAGYPSLFFNEHGTFKGEHPFFDKSGKGDFLLFWQNYIQQINSTKGKGYIAIPSANHDFQRPNCGNRNSVQELKTVMAFLLTMPGIPFIYYGDEIGMRFIEDLPNEEGSVLPDGNNRAGTRTPMQWNSTANAGFSIAPATYLPIDPNPKRPTVEQETADKNSLLNFVKSLIKLRSSSPALSNDGAIEALYIHEKTYPVVYLRSSGTERYVIAINPSAGNVTAKFELENVHHLIPVYSSNCIIKLTNHIEINMKGVSYGIFKVQ</sequence>
<evidence type="ECO:0000256" key="1">
    <source>
        <dbReference type="ARBA" id="ARBA00008061"/>
    </source>
</evidence>
<organism evidence="3 4">
    <name type="scientific">Solitalea longa</name>
    <dbReference type="NCBI Taxonomy" id="2079460"/>
    <lineage>
        <taxon>Bacteria</taxon>
        <taxon>Pseudomonadati</taxon>
        <taxon>Bacteroidota</taxon>
        <taxon>Sphingobacteriia</taxon>
        <taxon>Sphingobacteriales</taxon>
        <taxon>Sphingobacteriaceae</taxon>
        <taxon>Solitalea</taxon>
    </lineage>
</organism>
<accession>A0A2S5A2D5</accession>